<proteinExistence type="predicted"/>
<dbReference type="RefSeq" id="WP_380049900.1">
    <property type="nucleotide sequence ID" value="NZ_JBHSOH010000015.1"/>
</dbReference>
<accession>A0ABW1DKJ5</accession>
<organism evidence="1 2">
    <name type="scientific">Deinococcus petrolearius</name>
    <dbReference type="NCBI Taxonomy" id="1751295"/>
    <lineage>
        <taxon>Bacteria</taxon>
        <taxon>Thermotogati</taxon>
        <taxon>Deinococcota</taxon>
        <taxon>Deinococci</taxon>
        <taxon>Deinococcales</taxon>
        <taxon>Deinococcaceae</taxon>
        <taxon>Deinococcus</taxon>
    </lineage>
</organism>
<evidence type="ECO:0000313" key="1">
    <source>
        <dbReference type="EMBL" id="MFC5849140.1"/>
    </source>
</evidence>
<evidence type="ECO:0000313" key="2">
    <source>
        <dbReference type="Proteomes" id="UP001595979"/>
    </source>
</evidence>
<gene>
    <name evidence="1" type="ORF">ACFPQ6_12560</name>
</gene>
<protein>
    <submittedName>
        <fullName evidence="1">Uncharacterized protein</fullName>
    </submittedName>
</protein>
<keyword evidence="2" id="KW-1185">Reference proteome</keyword>
<comment type="caution">
    <text evidence="1">The sequence shown here is derived from an EMBL/GenBank/DDBJ whole genome shotgun (WGS) entry which is preliminary data.</text>
</comment>
<reference evidence="2" key="1">
    <citation type="journal article" date="2019" name="Int. J. Syst. Evol. Microbiol.">
        <title>The Global Catalogue of Microorganisms (GCM) 10K type strain sequencing project: providing services to taxonomists for standard genome sequencing and annotation.</title>
        <authorList>
            <consortium name="The Broad Institute Genomics Platform"/>
            <consortium name="The Broad Institute Genome Sequencing Center for Infectious Disease"/>
            <person name="Wu L."/>
            <person name="Ma J."/>
        </authorList>
    </citation>
    <scope>NUCLEOTIDE SEQUENCE [LARGE SCALE GENOMIC DNA]</scope>
    <source>
        <strain evidence="2">CGMCC 1.15053</strain>
    </source>
</reference>
<dbReference type="EMBL" id="JBHSOH010000015">
    <property type="protein sequence ID" value="MFC5849140.1"/>
    <property type="molecule type" value="Genomic_DNA"/>
</dbReference>
<dbReference type="Proteomes" id="UP001595979">
    <property type="component" value="Unassembled WGS sequence"/>
</dbReference>
<sequence>MTFDDLLALDTDAPVLVRTHDERGHVTQLAVRVKGEHPSRHLKALTDALAADAQVECDHPFYQLWLSPDGQSGWITTRPNNAGQILLSGHQLILTDGFERELLRKPRPDGATCLDIGLVAAEVKQFARFLRQEATQERVCRKCGCTPSWGCEGGCDWAANDLCTECE</sequence>
<name>A0ABW1DKJ5_9DEIO</name>